<evidence type="ECO:0000313" key="2">
    <source>
        <dbReference type="EMBL" id="KAJ1141998.1"/>
    </source>
</evidence>
<organism evidence="2 3">
    <name type="scientific">Pleurodeles waltl</name>
    <name type="common">Iberian ribbed newt</name>
    <dbReference type="NCBI Taxonomy" id="8319"/>
    <lineage>
        <taxon>Eukaryota</taxon>
        <taxon>Metazoa</taxon>
        <taxon>Chordata</taxon>
        <taxon>Craniata</taxon>
        <taxon>Vertebrata</taxon>
        <taxon>Euteleostomi</taxon>
        <taxon>Amphibia</taxon>
        <taxon>Batrachia</taxon>
        <taxon>Caudata</taxon>
        <taxon>Salamandroidea</taxon>
        <taxon>Salamandridae</taxon>
        <taxon>Pleurodelinae</taxon>
        <taxon>Pleurodeles</taxon>
    </lineage>
</organism>
<dbReference type="EMBL" id="JANPWB010000010">
    <property type="protein sequence ID" value="KAJ1141998.1"/>
    <property type="molecule type" value="Genomic_DNA"/>
</dbReference>
<protein>
    <submittedName>
        <fullName evidence="2">Uncharacterized protein</fullName>
    </submittedName>
</protein>
<gene>
    <name evidence="2" type="ORF">NDU88_008326</name>
</gene>
<dbReference type="Proteomes" id="UP001066276">
    <property type="component" value="Chromosome 6"/>
</dbReference>
<evidence type="ECO:0000256" key="1">
    <source>
        <dbReference type="SAM" id="MobiDB-lite"/>
    </source>
</evidence>
<keyword evidence="3" id="KW-1185">Reference proteome</keyword>
<name>A0AAV7QPD5_PLEWA</name>
<accession>A0AAV7QPD5</accession>
<sequence length="142" mass="15954">MATRNRRLRRELCSRPPTINEYPVPARLRRCCARPGLSGSAILAERGPTHRRPDEPESHRRVRDRRAGYFRDGIPGRAPAPNPRRSEVRPEDSGDRAFAKSKQKSCNDGDDALIARGRVIPGRLVGSNREALGGPQRRGEQR</sequence>
<feature type="compositionally biased region" description="Basic and acidic residues" evidence="1">
    <location>
        <begin position="84"/>
        <end position="98"/>
    </location>
</feature>
<comment type="caution">
    <text evidence="2">The sequence shown here is derived from an EMBL/GenBank/DDBJ whole genome shotgun (WGS) entry which is preliminary data.</text>
</comment>
<feature type="region of interest" description="Disordered" evidence="1">
    <location>
        <begin position="38"/>
        <end position="142"/>
    </location>
</feature>
<evidence type="ECO:0000313" key="3">
    <source>
        <dbReference type="Proteomes" id="UP001066276"/>
    </source>
</evidence>
<proteinExistence type="predicted"/>
<feature type="compositionally biased region" description="Basic and acidic residues" evidence="1">
    <location>
        <begin position="47"/>
        <end position="69"/>
    </location>
</feature>
<reference evidence="2" key="1">
    <citation type="journal article" date="2022" name="bioRxiv">
        <title>Sequencing and chromosome-scale assembly of the giantPleurodeles waltlgenome.</title>
        <authorList>
            <person name="Brown T."/>
            <person name="Elewa A."/>
            <person name="Iarovenko S."/>
            <person name="Subramanian E."/>
            <person name="Araus A.J."/>
            <person name="Petzold A."/>
            <person name="Susuki M."/>
            <person name="Suzuki K.-i.T."/>
            <person name="Hayashi T."/>
            <person name="Toyoda A."/>
            <person name="Oliveira C."/>
            <person name="Osipova E."/>
            <person name="Leigh N.D."/>
            <person name="Simon A."/>
            <person name="Yun M.H."/>
        </authorList>
    </citation>
    <scope>NUCLEOTIDE SEQUENCE</scope>
    <source>
        <strain evidence="2">20211129_DDA</strain>
        <tissue evidence="2">Liver</tissue>
    </source>
</reference>
<dbReference type="AlphaFoldDB" id="A0AAV7QPD5"/>